<keyword evidence="3 6" id="KW-0677">Repeat</keyword>
<evidence type="ECO:0000256" key="5">
    <source>
        <dbReference type="ARBA" id="ARBA00023306"/>
    </source>
</evidence>
<evidence type="ECO:0000256" key="2">
    <source>
        <dbReference type="ARBA" id="ARBA00009252"/>
    </source>
</evidence>
<dbReference type="GO" id="GO:0061775">
    <property type="term" value="F:cohesin loader activity"/>
    <property type="evidence" value="ECO:0007669"/>
    <property type="project" value="InterPro"/>
</dbReference>
<reference evidence="9 10" key="1">
    <citation type="journal article" date="2019" name="Sci. Rep.">
        <title>Comparative genomics of chytrid fungi reveal insights into the obligate biotrophic and pathogenic lifestyle of Synchytrium endobioticum.</title>
        <authorList>
            <person name="van de Vossenberg B.T.L.H."/>
            <person name="Warris S."/>
            <person name="Nguyen H.D.T."/>
            <person name="van Gent-Pelzer M.P.E."/>
            <person name="Joly D.L."/>
            <person name="van de Geest H.C."/>
            <person name="Bonants P.J.M."/>
            <person name="Smith D.S."/>
            <person name="Levesque C.A."/>
            <person name="van der Lee T.A.J."/>
        </authorList>
    </citation>
    <scope>NUCLEOTIDE SEQUENCE [LARGE SCALE GENOMIC DNA]</scope>
    <source>
        <strain evidence="9 10">CBS 809.83</strain>
    </source>
</reference>
<name>A0A507EE92_9FUNG</name>
<evidence type="ECO:0000313" key="9">
    <source>
        <dbReference type="EMBL" id="TPX61707.1"/>
    </source>
</evidence>
<dbReference type="GO" id="GO:1990414">
    <property type="term" value="P:replication-born double-strand break repair via sister chromatid exchange"/>
    <property type="evidence" value="ECO:0007669"/>
    <property type="project" value="TreeGrafter"/>
</dbReference>
<dbReference type="GO" id="GO:0140588">
    <property type="term" value="P:chromatin looping"/>
    <property type="evidence" value="ECO:0007669"/>
    <property type="project" value="InterPro"/>
</dbReference>
<dbReference type="InterPro" id="IPR011989">
    <property type="entry name" value="ARM-like"/>
</dbReference>
<dbReference type="InterPro" id="IPR016024">
    <property type="entry name" value="ARM-type_fold"/>
</dbReference>
<evidence type="ECO:0000256" key="7">
    <source>
        <dbReference type="SAM" id="MobiDB-lite"/>
    </source>
</evidence>
<dbReference type="InterPro" id="IPR024986">
    <property type="entry name" value="Nipped-B_C"/>
</dbReference>
<keyword evidence="10" id="KW-1185">Reference proteome</keyword>
<dbReference type="Gene3D" id="1.25.10.10">
    <property type="entry name" value="Leucine-rich Repeat Variant"/>
    <property type="match status" value="1"/>
</dbReference>
<dbReference type="Pfam" id="PF12830">
    <property type="entry name" value="Nipped-B_C"/>
    <property type="match status" value="1"/>
</dbReference>
<dbReference type="Proteomes" id="UP000318582">
    <property type="component" value="Unassembled WGS sequence"/>
</dbReference>
<comment type="similarity">
    <text evidence="2 6">Belongs to the SCC2/Nipped-B family.</text>
</comment>
<dbReference type="PANTHER" id="PTHR21704:SF18">
    <property type="entry name" value="NIPPED-B-LIKE PROTEIN"/>
    <property type="match status" value="1"/>
</dbReference>
<proteinExistence type="inferred from homology"/>
<dbReference type="GO" id="GO:0034087">
    <property type="term" value="P:establishment of mitotic sister chromatid cohesion"/>
    <property type="evidence" value="ECO:0007669"/>
    <property type="project" value="TreeGrafter"/>
</dbReference>
<feature type="region of interest" description="Disordered" evidence="7">
    <location>
        <begin position="323"/>
        <end position="357"/>
    </location>
</feature>
<protein>
    <recommendedName>
        <fullName evidence="6">Sister chromatid cohesion protein</fullName>
    </recommendedName>
</protein>
<feature type="compositionally biased region" description="Polar residues" evidence="7">
    <location>
        <begin position="288"/>
        <end position="308"/>
    </location>
</feature>
<evidence type="ECO:0000256" key="6">
    <source>
        <dbReference type="RuleBase" id="RU364107"/>
    </source>
</evidence>
<dbReference type="Pfam" id="PF12765">
    <property type="entry name" value="Cohesin_HEAT"/>
    <property type="match status" value="1"/>
</dbReference>
<dbReference type="InterPro" id="IPR026003">
    <property type="entry name" value="Cohesin_HEAT"/>
</dbReference>
<evidence type="ECO:0000313" key="10">
    <source>
        <dbReference type="Proteomes" id="UP000318582"/>
    </source>
</evidence>
<dbReference type="SUPFAM" id="SSF48371">
    <property type="entry name" value="ARM repeat"/>
    <property type="match status" value="1"/>
</dbReference>
<feature type="compositionally biased region" description="Polar residues" evidence="7">
    <location>
        <begin position="139"/>
        <end position="154"/>
    </location>
</feature>
<dbReference type="GO" id="GO:0010468">
    <property type="term" value="P:regulation of gene expression"/>
    <property type="evidence" value="ECO:0007669"/>
    <property type="project" value="InterPro"/>
</dbReference>
<feature type="region of interest" description="Disordered" evidence="7">
    <location>
        <begin position="118"/>
        <end position="224"/>
    </location>
</feature>
<feature type="region of interest" description="Disordered" evidence="7">
    <location>
        <begin position="473"/>
        <end position="513"/>
    </location>
</feature>
<dbReference type="GO" id="GO:0003682">
    <property type="term" value="F:chromatin binding"/>
    <property type="evidence" value="ECO:0007669"/>
    <property type="project" value="TreeGrafter"/>
</dbReference>
<gene>
    <name evidence="9" type="ORF">PhCBS80983_g00973</name>
</gene>
<accession>A0A507EE92</accession>
<feature type="domain" description="Sister chromatid cohesion C-terminal" evidence="8">
    <location>
        <begin position="1616"/>
        <end position="1818"/>
    </location>
</feature>
<comment type="caution">
    <text evidence="9">The sequence shown here is derived from an EMBL/GenBank/DDBJ whole genome shotgun (WGS) entry which is preliminary data.</text>
</comment>
<dbReference type="GO" id="GO:0071169">
    <property type="term" value="P:establishment of protein localization to chromatin"/>
    <property type="evidence" value="ECO:0007669"/>
    <property type="project" value="TreeGrafter"/>
</dbReference>
<feature type="region of interest" description="Disordered" evidence="7">
    <location>
        <begin position="1996"/>
        <end position="2063"/>
    </location>
</feature>
<dbReference type="GO" id="GO:0090694">
    <property type="term" value="C:Scc2-Scc4 cohesin loading complex"/>
    <property type="evidence" value="ECO:0007669"/>
    <property type="project" value="TreeGrafter"/>
</dbReference>
<feature type="compositionally biased region" description="Acidic residues" evidence="7">
    <location>
        <begin position="2052"/>
        <end position="2063"/>
    </location>
</feature>
<evidence type="ECO:0000259" key="8">
    <source>
        <dbReference type="Pfam" id="PF12830"/>
    </source>
</evidence>
<dbReference type="CDD" id="cd23958">
    <property type="entry name" value="SCC2"/>
    <property type="match status" value="1"/>
</dbReference>
<feature type="region of interest" description="Disordered" evidence="7">
    <location>
        <begin position="276"/>
        <end position="310"/>
    </location>
</feature>
<dbReference type="PANTHER" id="PTHR21704">
    <property type="entry name" value="NIPPED-B-LIKE PROTEIN DELANGIN SCC2-RELATED"/>
    <property type="match status" value="1"/>
</dbReference>
<dbReference type="EMBL" id="QEAQ01000006">
    <property type="protein sequence ID" value="TPX61707.1"/>
    <property type="molecule type" value="Genomic_DNA"/>
</dbReference>
<evidence type="ECO:0000256" key="4">
    <source>
        <dbReference type="ARBA" id="ARBA00023242"/>
    </source>
</evidence>
<keyword evidence="4 6" id="KW-0539">Nucleus</keyword>
<comment type="subcellular location">
    <subcellularLocation>
        <location evidence="1 6">Nucleus</location>
    </subcellularLocation>
</comment>
<dbReference type="STRING" id="109895.A0A507EE92"/>
<evidence type="ECO:0000256" key="1">
    <source>
        <dbReference type="ARBA" id="ARBA00004123"/>
    </source>
</evidence>
<organism evidence="9 10">
    <name type="scientific">Powellomyces hirtus</name>
    <dbReference type="NCBI Taxonomy" id="109895"/>
    <lineage>
        <taxon>Eukaryota</taxon>
        <taxon>Fungi</taxon>
        <taxon>Fungi incertae sedis</taxon>
        <taxon>Chytridiomycota</taxon>
        <taxon>Chytridiomycota incertae sedis</taxon>
        <taxon>Chytridiomycetes</taxon>
        <taxon>Spizellomycetales</taxon>
        <taxon>Powellomycetaceae</taxon>
        <taxon>Powellomyces</taxon>
    </lineage>
</organism>
<keyword evidence="5 6" id="KW-0131">Cell cycle</keyword>
<sequence length="2063" mass="225531">MENVTQTSEASHATTVNPTAGVAAHRHLVAMRQQPLASLTPVLDAGSLLPTLSAASSIRPTLLDHIDPRHMAALAESTDDLMNASARLLPPDLLAAVNSLLAQADVGYLRLNQSYFERPEDSTPYREPGSVPDQPPLTPQQARQEDQATPQRSGTPVPYPQRPNGISLPRSRTPGPDTSLAHPHLYPTPSSTATNDVARASPGVMPVDSESVSGARPPFDIASPSPMIAGASRNRIYHDNLFPKHNDGSQAIPHGPTHGSNHHTAYDNQLAMGQDVPSQRGSLAANGPSVNNMPVVSSDETSAPPSTTVRRRSTFAGIEVVIKSNKSSPEASPRRPPAAFHPKAEPMTTTESVRDIPIPLPSDIMRTLTVSGNERGGSTPVSDPAIAIRKLTDLTESILAEQDAVCDLLEQQKRTMYFDGPLLSADTLKGLHKYLRRSTAAHTSAKIGQSIEKSSLKRLSRLLEARMKDGEFLQIPGGQQAEGPGTPKKKKRKSNVDGIQNPPTPIARNGHSSLDTFEKNMRSTLSRVDMSLNACRIALGLFRALAADDKEEDLLTDSGFSEELVGAGVSLVKTQLNDTIYAVLDLLSKDGDEATPDVRTMQEICEQVDVKGIVNQLIAKINDIMVNLRFLLERGMLGDEIVTPVAFVALSPFFVDAASVAEGIGLSQIQMRGIDLCQTIFARYVTHRNFILDEISVNLIKLSAVKRTPRLYRLADGRSIQMVTALILQLLHSCCSTEAMRNVASEVLASSGAERSEDAAETVVPRKGKLTKNQQKEADAATQAAVEKLDAERQLITKFTQTCKSQLDAASQCALYLLKFLLNRSVQNSTESFITKDKVKGRRSLASSNEAEYKGVLENLIRDLLLVYNTPEWPAADMAIMMFSRLLVQSLDDVKKQGDTSMRALAIEWLGAICAKLRTRQAIRPEIEATLQICEDKLIKCEIGQASEPESIRTMWSLQKWVADWLETGSANEPALKSAQLSFIATWGSTISVSTEEYKAWRETARATMRQMVVGYCAIGNSATAFRSDLLPASSLPTPPDTAASALDTRPTIHSCVELLSQRQPLYQSFDQYLLRIGAALDSDVVTLRAKALKALQEIFIADPTVLSIGNVRKIIQARMMDQSTSVRDAAIELVGKFLITGGAEMLIMEYYPMIADRILDVGINVRKRIVRLVKDIYPRVCAANGDAYRKITIDIAAKLMLRLADEEDSVKDLAFKALQELWLVPFPGIAGAVQPTEDNEALQKDQAWGALPPAVRGAIRDRAMIMVAAVAHLKAAPDSYSQLLDRAMQSASKLAKQDLVDVCRSLIESLMEEILCLEEKDSKTMVMNVLTLIHQFSKVVPSLVSSHVKTLHTYLGSSGPPNQSDGMEQRTKLLVILILKNVVPVMRNPDIQDLSGVETDLAQALSNGAHQLIGAAVPCLCTIISDVTHHYDKLTKILKKCIEFGLKTKKAVLAGVNIPEPGWRATWRSLLLASLFVRHFDFDKKITDLNEPAQQDLNGITSGSVVTFVCEMLLFFVGPQMSEGTKSLSLGALGNMFIAYPRLMLRTDARALMDIIFSGESMTLKVALLKAFGEYLHIEQARDLEKKKSTEVAEAGVDIKVLIGNADEMGDAGISSSIMQTYLNGILSCMLTSNQQLTHSAFDLVELVIEQGLVHPLLCMPAIVAMEANASSDIRDRAGRLHTQLNEKHASFINAKNMDCVKCMFQYVGDMAKEGIKTEDGSPFSLVTGYLNFQMRTKDGSVLERQEPMLGRMFGIVQSKRPRRNEFLVSLVKLMDVDLSKPILWDQITLCRFIAENLALIEYKTQEEVLQVIYHAYRVLSVTGETVLREIEKKDNAETADSEVELPVLAQASVCVGMLLVLKTHLQSAYTLSAARISSFKPNEGPRSTEKPAVKASGIPSILKWEKIPFALKPMDDGAAYLEQCHQFKEMMHQDYLVGFADGDVDNISLGEDSHLSANVSTTTDVDDGTDVAIVPNSTLSDDADKSYSLAMTKGPNVFVPSPLKQRSSVTGSRKRKQSSGACAAGSMPTTPTRARPAKKRKRLVAQGPDSDGDDANDEDWK</sequence>
<evidence type="ECO:0000256" key="3">
    <source>
        <dbReference type="ARBA" id="ARBA00022737"/>
    </source>
</evidence>
<dbReference type="InterPro" id="IPR033031">
    <property type="entry name" value="Scc2/Nipped-B"/>
</dbReference>